<dbReference type="Proteomes" id="UP000186955">
    <property type="component" value="Unassembled WGS sequence"/>
</dbReference>
<dbReference type="EMBL" id="MNBE01000626">
    <property type="protein sequence ID" value="OKP02403.1"/>
    <property type="molecule type" value="Genomic_DNA"/>
</dbReference>
<accession>A0A1Q5TQ94</accession>
<dbReference type="STRING" id="1316194.A0A1Q5TQ94"/>
<protein>
    <submittedName>
        <fullName evidence="1">Uncharacterized protein</fullName>
    </submittedName>
</protein>
<proteinExistence type="predicted"/>
<name>A0A1Q5TQ94_9EURO</name>
<organism evidence="1 2">
    <name type="scientific">Penicillium subrubescens</name>
    <dbReference type="NCBI Taxonomy" id="1316194"/>
    <lineage>
        <taxon>Eukaryota</taxon>
        <taxon>Fungi</taxon>
        <taxon>Dikarya</taxon>
        <taxon>Ascomycota</taxon>
        <taxon>Pezizomycotina</taxon>
        <taxon>Eurotiomycetes</taxon>
        <taxon>Eurotiomycetidae</taxon>
        <taxon>Eurotiales</taxon>
        <taxon>Aspergillaceae</taxon>
        <taxon>Penicillium</taxon>
    </lineage>
</organism>
<dbReference type="AlphaFoldDB" id="A0A1Q5TQ94"/>
<reference evidence="1 2" key="1">
    <citation type="submission" date="2016-10" db="EMBL/GenBank/DDBJ databases">
        <title>Genome sequence of the ascomycete fungus Penicillium subrubescens.</title>
        <authorList>
            <person name="De Vries R.P."/>
            <person name="Peng M."/>
            <person name="Dilokpimol A."/>
            <person name="Hilden K."/>
            <person name="Makela M.R."/>
            <person name="Grigoriev I."/>
            <person name="Riley R."/>
            <person name="Granchi Z."/>
        </authorList>
    </citation>
    <scope>NUCLEOTIDE SEQUENCE [LARGE SCALE GENOMIC DNA]</scope>
    <source>
        <strain evidence="1 2">CBS 132785</strain>
    </source>
</reference>
<comment type="caution">
    <text evidence="1">The sequence shown here is derived from an EMBL/GenBank/DDBJ whole genome shotgun (WGS) entry which is preliminary data.</text>
</comment>
<sequence length="90" mass="10223">MSSKNLEHFKGVTGIVQPAGVAVFANPYATSTKGNQQMVISGFLLKYYSGGSLQQVLKEDRVKKFRWERWAVQIGTALILFTMRRKLIWT</sequence>
<gene>
    <name evidence="1" type="ORF">PENSUB_7167</name>
</gene>
<keyword evidence="2" id="KW-1185">Reference proteome</keyword>
<evidence type="ECO:0000313" key="2">
    <source>
        <dbReference type="Proteomes" id="UP000186955"/>
    </source>
</evidence>
<evidence type="ECO:0000313" key="1">
    <source>
        <dbReference type="EMBL" id="OKP02403.1"/>
    </source>
</evidence>